<evidence type="ECO:0000256" key="5">
    <source>
        <dbReference type="ARBA" id="ARBA00013376"/>
    </source>
</evidence>
<dbReference type="UniPathway" id="UPA00051">
    <property type="reaction ID" value="UER00465"/>
</dbReference>
<comment type="catalytic activity">
    <reaction evidence="13">
        <text>L-homoserine + NADP(+) = L-aspartate 4-semialdehyde + NADPH + H(+)</text>
        <dbReference type="Rhea" id="RHEA:15761"/>
        <dbReference type="ChEBI" id="CHEBI:15378"/>
        <dbReference type="ChEBI" id="CHEBI:57476"/>
        <dbReference type="ChEBI" id="CHEBI:57783"/>
        <dbReference type="ChEBI" id="CHEBI:58349"/>
        <dbReference type="ChEBI" id="CHEBI:537519"/>
        <dbReference type="EC" id="1.1.1.3"/>
    </reaction>
</comment>
<comment type="pathway">
    <text evidence="2 13">Amino-acid biosynthesis; L-methionine biosynthesis via de novo pathway; L-homoserine from L-aspartate: step 3/3.</text>
</comment>
<proteinExistence type="inferred from homology"/>
<keyword evidence="7 13" id="KW-0791">Threonine biosynthesis</keyword>
<evidence type="ECO:0000313" key="16">
    <source>
        <dbReference type="EMBL" id="AEP09364.1"/>
    </source>
</evidence>
<evidence type="ECO:0000256" key="9">
    <source>
        <dbReference type="ARBA" id="ARBA00023002"/>
    </source>
</evidence>
<reference evidence="16 17" key="1">
    <citation type="journal article" date="2011" name="BMC Genomics">
        <title>Genomic insights into an obligate epibiotic bacterial predator: Micavibrio aeruginosavorus ARL-13.</title>
        <authorList>
            <person name="Wang Z."/>
            <person name="Kadouri D."/>
            <person name="Wu M."/>
        </authorList>
    </citation>
    <scope>NUCLEOTIDE SEQUENCE [LARGE SCALE GENOMIC DNA]</scope>
    <source>
        <strain evidence="16 17">ARL-13</strain>
    </source>
</reference>
<dbReference type="FunFam" id="3.30.360.10:FF:000005">
    <property type="entry name" value="Homoserine dehydrogenase"/>
    <property type="match status" value="1"/>
</dbReference>
<dbReference type="SUPFAM" id="SSF55021">
    <property type="entry name" value="ACT-like"/>
    <property type="match status" value="1"/>
</dbReference>
<feature type="active site" description="Proton donor" evidence="11">
    <location>
        <position position="208"/>
    </location>
</feature>
<feature type="binding site" evidence="12">
    <location>
        <position position="108"/>
    </location>
    <ligand>
        <name>NADPH</name>
        <dbReference type="ChEBI" id="CHEBI:57783"/>
    </ligand>
</feature>
<dbReference type="PANTHER" id="PTHR43331:SF1">
    <property type="entry name" value="HOMOSERINE DEHYDROGENASE"/>
    <property type="match status" value="1"/>
</dbReference>
<accession>G2KLY5</accession>
<dbReference type="UniPathway" id="UPA00050">
    <property type="reaction ID" value="UER00063"/>
</dbReference>
<evidence type="ECO:0000256" key="2">
    <source>
        <dbReference type="ARBA" id="ARBA00005062"/>
    </source>
</evidence>
<keyword evidence="17" id="KW-1185">Reference proteome</keyword>
<dbReference type="InterPro" id="IPR001342">
    <property type="entry name" value="HDH_cat"/>
</dbReference>
<evidence type="ECO:0000256" key="14">
    <source>
        <dbReference type="RuleBase" id="RU004171"/>
    </source>
</evidence>
<dbReference type="KEGG" id="mai:MICA_1034"/>
<dbReference type="Gene3D" id="3.40.50.720">
    <property type="entry name" value="NAD(P)-binding Rossmann-like Domain"/>
    <property type="match status" value="1"/>
</dbReference>
<dbReference type="RefSeq" id="WP_014102587.1">
    <property type="nucleotide sequence ID" value="NC_016026.1"/>
</dbReference>
<feature type="binding site" evidence="12">
    <location>
        <position position="193"/>
    </location>
    <ligand>
        <name>L-homoserine</name>
        <dbReference type="ChEBI" id="CHEBI:57476"/>
    </ligand>
</feature>
<evidence type="ECO:0000256" key="3">
    <source>
        <dbReference type="ARBA" id="ARBA00006753"/>
    </source>
</evidence>
<dbReference type="GO" id="GO:0009086">
    <property type="term" value="P:methionine biosynthetic process"/>
    <property type="evidence" value="ECO:0007669"/>
    <property type="project" value="UniProtKB-KW"/>
</dbReference>
<dbReference type="InterPro" id="IPR019811">
    <property type="entry name" value="HDH_CS"/>
</dbReference>
<dbReference type="PROSITE" id="PS51671">
    <property type="entry name" value="ACT"/>
    <property type="match status" value="1"/>
</dbReference>
<dbReference type="OrthoDB" id="9808167at2"/>
<dbReference type="InterPro" id="IPR016204">
    <property type="entry name" value="HDH"/>
</dbReference>
<evidence type="ECO:0000256" key="12">
    <source>
        <dbReference type="PIRSR" id="PIRSR000098-2"/>
    </source>
</evidence>
<dbReference type="InterPro" id="IPR036291">
    <property type="entry name" value="NAD(P)-bd_dom_sf"/>
</dbReference>
<dbReference type="HOGENOM" id="CLU_009116_1_0_5"/>
<sequence>MTADTFRIGLAGLGTVGVGVIKILQTHADMIAARAGRKIEVLAISARDQGRDRGVDLSAYEWTENPERMAGDPRLDAVVEVMGGSDGPALSLVETALKARKPVVTANKALIATHGVRLAGLSDQTGTPLKFEAAVAGGIPVIKALRESFAGNRLNAVYGILNGTCNYILTEMRRTGRNFLDVLEEAQAKGYAEADPTFDIDGIDAAHKLSILTALGFGVKPDFPAMKIAGIRHVSAGDIDHAAELGYRIKLLGVARRLDDGKIVQSVEPCLVPEGHPLAAVDDVFNAVFVDGDFMGKEMLVGRGAGEGPTASAVVADLIDLVRGDRGPSFGVPVDDLVTATWAGPADIISGFYLHLNVLDKPGVLAAVSAILRDYNVSVEAMIQRGRNPDQPVSIVLTTHEARQADIDGACAEIAKLPQVTGSPCVMKLIEI</sequence>
<dbReference type="EC" id="1.1.1.3" evidence="4 13"/>
<dbReference type="InterPro" id="IPR045865">
    <property type="entry name" value="ACT-like_dom_sf"/>
</dbReference>
<evidence type="ECO:0000256" key="11">
    <source>
        <dbReference type="PIRSR" id="PIRSR000098-1"/>
    </source>
</evidence>
<dbReference type="InterPro" id="IPR002912">
    <property type="entry name" value="ACT_dom"/>
</dbReference>
<dbReference type="SUPFAM" id="SSF55347">
    <property type="entry name" value="Glyceraldehyde-3-phosphate dehydrogenase-like, C-terminal domain"/>
    <property type="match status" value="1"/>
</dbReference>
<evidence type="ECO:0000256" key="1">
    <source>
        <dbReference type="ARBA" id="ARBA00005056"/>
    </source>
</evidence>
<keyword evidence="6 13" id="KW-0028">Amino-acid biosynthesis</keyword>
<dbReference type="NCBIfam" id="NF004976">
    <property type="entry name" value="PRK06349.1"/>
    <property type="match status" value="1"/>
</dbReference>
<evidence type="ECO:0000256" key="4">
    <source>
        <dbReference type="ARBA" id="ARBA00013213"/>
    </source>
</evidence>
<evidence type="ECO:0000256" key="8">
    <source>
        <dbReference type="ARBA" id="ARBA00022857"/>
    </source>
</evidence>
<dbReference type="CDD" id="cd04881">
    <property type="entry name" value="ACT_HSDH-Hom"/>
    <property type="match status" value="1"/>
</dbReference>
<dbReference type="GO" id="GO:0004412">
    <property type="term" value="F:homoserine dehydrogenase activity"/>
    <property type="evidence" value="ECO:0007669"/>
    <property type="project" value="UniProtKB-EC"/>
</dbReference>
<evidence type="ECO:0000256" key="10">
    <source>
        <dbReference type="ARBA" id="ARBA00023167"/>
    </source>
</evidence>
<evidence type="ECO:0000259" key="15">
    <source>
        <dbReference type="PROSITE" id="PS51671"/>
    </source>
</evidence>
<evidence type="ECO:0000313" key="17">
    <source>
        <dbReference type="Proteomes" id="UP000009286"/>
    </source>
</evidence>
<name>G2KLY5_MICAA</name>
<evidence type="ECO:0000256" key="7">
    <source>
        <dbReference type="ARBA" id="ARBA00022697"/>
    </source>
</evidence>
<comment type="similarity">
    <text evidence="3 14">Belongs to the homoserine dehydrogenase family.</text>
</comment>
<dbReference type="EMBL" id="CP002382">
    <property type="protein sequence ID" value="AEP09364.1"/>
    <property type="molecule type" value="Genomic_DNA"/>
</dbReference>
<comment type="pathway">
    <text evidence="1 13">Amino-acid biosynthesis; L-threonine biosynthesis; L-threonine from L-aspartate: step 3/5.</text>
</comment>
<evidence type="ECO:0000256" key="6">
    <source>
        <dbReference type="ARBA" id="ARBA00022605"/>
    </source>
</evidence>
<dbReference type="SUPFAM" id="SSF51735">
    <property type="entry name" value="NAD(P)-binding Rossmann-fold domains"/>
    <property type="match status" value="1"/>
</dbReference>
<keyword evidence="9 13" id="KW-0560">Oxidoreductase</keyword>
<dbReference type="Proteomes" id="UP000009286">
    <property type="component" value="Chromosome"/>
</dbReference>
<dbReference type="eggNOG" id="COG0460">
    <property type="taxonomic scope" value="Bacteria"/>
</dbReference>
<dbReference type="Pfam" id="PF01842">
    <property type="entry name" value="ACT"/>
    <property type="match status" value="1"/>
</dbReference>
<dbReference type="GO" id="GO:0009088">
    <property type="term" value="P:threonine biosynthetic process"/>
    <property type="evidence" value="ECO:0007669"/>
    <property type="project" value="UniProtKB-UniPathway"/>
</dbReference>
<protein>
    <recommendedName>
        <fullName evidence="5 13">Homoserine dehydrogenase</fullName>
        <ecNumber evidence="4 13">1.1.1.3</ecNumber>
    </recommendedName>
</protein>
<feature type="domain" description="ACT" evidence="15">
    <location>
        <begin position="353"/>
        <end position="428"/>
    </location>
</feature>
<dbReference type="Pfam" id="PF03447">
    <property type="entry name" value="NAD_binding_3"/>
    <property type="match status" value="1"/>
</dbReference>
<dbReference type="PIRSF" id="PIRSF000098">
    <property type="entry name" value="Homoser_dehydrog"/>
    <property type="match status" value="1"/>
</dbReference>
<dbReference type="AlphaFoldDB" id="G2KLY5"/>
<keyword evidence="8 12" id="KW-0521">NADP</keyword>
<dbReference type="Pfam" id="PF00742">
    <property type="entry name" value="Homoserine_dh"/>
    <property type="match status" value="1"/>
</dbReference>
<evidence type="ECO:0000256" key="13">
    <source>
        <dbReference type="RuleBase" id="RU000579"/>
    </source>
</evidence>
<dbReference type="Gene3D" id="3.30.70.260">
    <property type="match status" value="1"/>
</dbReference>
<dbReference type="Gene3D" id="3.30.360.10">
    <property type="entry name" value="Dihydrodipicolinate Reductase, domain 2"/>
    <property type="match status" value="1"/>
</dbReference>
<dbReference type="PANTHER" id="PTHR43331">
    <property type="entry name" value="HOMOSERINE DEHYDROGENASE"/>
    <property type="match status" value="1"/>
</dbReference>
<keyword evidence="10 13" id="KW-0486">Methionine biosynthesis</keyword>
<gene>
    <name evidence="16" type="ordered locus">MICA_1034</name>
</gene>
<dbReference type="PROSITE" id="PS01042">
    <property type="entry name" value="HOMOSER_DHGENASE"/>
    <property type="match status" value="1"/>
</dbReference>
<dbReference type="InterPro" id="IPR005106">
    <property type="entry name" value="Asp/hSer_DH_NAD-bd"/>
</dbReference>
<dbReference type="GO" id="GO:0050661">
    <property type="term" value="F:NADP binding"/>
    <property type="evidence" value="ECO:0007669"/>
    <property type="project" value="InterPro"/>
</dbReference>
<organism evidence="16 17">
    <name type="scientific">Micavibrio aeruginosavorus (strain ARL-13)</name>
    <dbReference type="NCBI Taxonomy" id="856793"/>
    <lineage>
        <taxon>Bacteria</taxon>
        <taxon>Pseudomonadati</taxon>
        <taxon>Bdellovibrionota</taxon>
        <taxon>Bdellovibrionia</taxon>
        <taxon>Bdellovibrionales</taxon>
        <taxon>Pseudobdellovibrionaceae</taxon>
        <taxon>Micavibrio</taxon>
    </lineage>
</organism>
<dbReference type="STRING" id="856793.MICA_1034"/>